<evidence type="ECO:0000256" key="1">
    <source>
        <dbReference type="ARBA" id="ARBA00009437"/>
    </source>
</evidence>
<dbReference type="PANTHER" id="PTHR30537:SF5">
    <property type="entry name" value="HTH-TYPE TRANSCRIPTIONAL ACTIVATOR TTDR-RELATED"/>
    <property type="match status" value="1"/>
</dbReference>
<dbReference type="InterPro" id="IPR005119">
    <property type="entry name" value="LysR_subst-bd"/>
</dbReference>
<name>A0A0K1PXY3_9BACT</name>
<protein>
    <submittedName>
        <fullName evidence="3">Transcriptional regulator, LysR family</fullName>
    </submittedName>
</protein>
<reference evidence="3 4" key="1">
    <citation type="submission" date="2015-08" db="EMBL/GenBank/DDBJ databases">
        <authorList>
            <person name="Babu N.S."/>
            <person name="Beckwith C.J."/>
            <person name="Beseler K.G."/>
            <person name="Brison A."/>
            <person name="Carone J.V."/>
            <person name="Caskin T.P."/>
            <person name="Diamond M."/>
            <person name="Durham M.E."/>
            <person name="Foxe J.M."/>
            <person name="Go M."/>
            <person name="Henderson B.A."/>
            <person name="Jones I.B."/>
            <person name="McGettigan J.A."/>
            <person name="Micheletti S.J."/>
            <person name="Nasrallah M.E."/>
            <person name="Ortiz D."/>
            <person name="Piller C.R."/>
            <person name="Privatt S.R."/>
            <person name="Schneider S.L."/>
            <person name="Sharp S."/>
            <person name="Smith T.C."/>
            <person name="Stanton J.D."/>
            <person name="Ullery H.E."/>
            <person name="Wilson R.J."/>
            <person name="Serrano M.G."/>
            <person name="Buck G."/>
            <person name="Lee V."/>
            <person name="Wang Y."/>
            <person name="Carvalho R."/>
            <person name="Voegtly L."/>
            <person name="Shi R."/>
            <person name="Duckworth R."/>
            <person name="Johnson A."/>
            <person name="Loviza R."/>
            <person name="Walstead R."/>
            <person name="Shah Z."/>
            <person name="Kiflezghi M."/>
            <person name="Wade K."/>
            <person name="Ball S.L."/>
            <person name="Bradley K.W."/>
            <person name="Asai D.J."/>
            <person name="Bowman C.A."/>
            <person name="Russell D.A."/>
            <person name="Pope W.H."/>
            <person name="Jacobs-Sera D."/>
            <person name="Hendrix R.W."/>
            <person name="Hatfull G.F."/>
        </authorList>
    </citation>
    <scope>NUCLEOTIDE SEQUENCE [LARGE SCALE GENOMIC DNA]</scope>
    <source>
        <strain evidence="3 4">DSM 27648</strain>
    </source>
</reference>
<organism evidence="3 4">
    <name type="scientific">Labilithrix luteola</name>
    <dbReference type="NCBI Taxonomy" id="1391654"/>
    <lineage>
        <taxon>Bacteria</taxon>
        <taxon>Pseudomonadati</taxon>
        <taxon>Myxococcota</taxon>
        <taxon>Polyangia</taxon>
        <taxon>Polyangiales</taxon>
        <taxon>Labilitrichaceae</taxon>
        <taxon>Labilithrix</taxon>
    </lineage>
</organism>
<dbReference type="Pfam" id="PF03466">
    <property type="entry name" value="LysR_substrate"/>
    <property type="match status" value="1"/>
</dbReference>
<gene>
    <name evidence="3" type="ORF">AKJ09_05054</name>
</gene>
<sequence length="207" mass="22618">MTVPLDPSLSAMLAPIAAALTRQHPALRIDLSFDDRVHDLIKERFDVAVRLGSVAPSSYVIRRLGTEPEVVVASPTVVDQWGEVQTPDRLSGAPWVVHSGLPVRAAWTFRSTRSAKQMQATLKVTVAANTVLALRDLLVAGAGFGLLPLHVVRDDIAAGRLQLVCPDWRSRKLTLHALLPTRQSPPRVRVFLDRLSDASKDLGFDPT</sequence>
<dbReference type="AlphaFoldDB" id="A0A0K1PXY3"/>
<keyword evidence="4" id="KW-1185">Reference proteome</keyword>
<dbReference type="SUPFAM" id="SSF53850">
    <property type="entry name" value="Periplasmic binding protein-like II"/>
    <property type="match status" value="1"/>
</dbReference>
<dbReference type="Gene3D" id="3.40.190.290">
    <property type="match status" value="1"/>
</dbReference>
<dbReference type="GO" id="GO:0003700">
    <property type="term" value="F:DNA-binding transcription factor activity"/>
    <property type="evidence" value="ECO:0007669"/>
    <property type="project" value="TreeGrafter"/>
</dbReference>
<dbReference type="GO" id="GO:0043565">
    <property type="term" value="F:sequence-specific DNA binding"/>
    <property type="evidence" value="ECO:0007669"/>
    <property type="project" value="TreeGrafter"/>
</dbReference>
<dbReference type="PANTHER" id="PTHR30537">
    <property type="entry name" value="HTH-TYPE TRANSCRIPTIONAL REGULATOR"/>
    <property type="match status" value="1"/>
</dbReference>
<evidence type="ECO:0000259" key="2">
    <source>
        <dbReference type="Pfam" id="PF03466"/>
    </source>
</evidence>
<feature type="domain" description="LysR substrate-binding" evidence="2">
    <location>
        <begin position="11"/>
        <end position="198"/>
    </location>
</feature>
<dbReference type="STRING" id="1391654.AKJ09_05054"/>
<proteinExistence type="inferred from homology"/>
<comment type="similarity">
    <text evidence="1">Belongs to the LysR transcriptional regulatory family.</text>
</comment>
<accession>A0A0K1PXY3</accession>
<dbReference type="Proteomes" id="UP000064967">
    <property type="component" value="Chromosome"/>
</dbReference>
<evidence type="ECO:0000313" key="4">
    <source>
        <dbReference type="Proteomes" id="UP000064967"/>
    </source>
</evidence>
<dbReference type="InterPro" id="IPR058163">
    <property type="entry name" value="LysR-type_TF_proteobact-type"/>
</dbReference>
<dbReference type="KEGG" id="llu:AKJ09_05054"/>
<dbReference type="CDD" id="cd08422">
    <property type="entry name" value="PBP2_CrgA_like"/>
    <property type="match status" value="1"/>
</dbReference>
<evidence type="ECO:0000313" key="3">
    <source>
        <dbReference type="EMBL" id="AKU98390.1"/>
    </source>
</evidence>
<dbReference type="GO" id="GO:0006351">
    <property type="term" value="P:DNA-templated transcription"/>
    <property type="evidence" value="ECO:0007669"/>
    <property type="project" value="TreeGrafter"/>
</dbReference>
<dbReference type="EMBL" id="CP012333">
    <property type="protein sequence ID" value="AKU98390.1"/>
    <property type="molecule type" value="Genomic_DNA"/>
</dbReference>